<evidence type="ECO:0000256" key="1">
    <source>
        <dbReference type="SAM" id="MobiDB-lite"/>
    </source>
</evidence>
<gene>
    <name evidence="3" type="ORF">HOLleu_31629</name>
</gene>
<reference evidence="3" key="1">
    <citation type="submission" date="2021-10" db="EMBL/GenBank/DDBJ databases">
        <title>Tropical sea cucumber genome reveals ecological adaptation and Cuvierian tubules defense mechanism.</title>
        <authorList>
            <person name="Chen T."/>
        </authorList>
    </citation>
    <scope>NUCLEOTIDE SEQUENCE</scope>
    <source>
        <strain evidence="3">Nanhai2018</strain>
        <tissue evidence="3">Muscle</tissue>
    </source>
</reference>
<evidence type="ECO:0000256" key="2">
    <source>
        <dbReference type="SAM" id="SignalP"/>
    </source>
</evidence>
<feature type="region of interest" description="Disordered" evidence="1">
    <location>
        <begin position="240"/>
        <end position="299"/>
    </location>
</feature>
<protein>
    <submittedName>
        <fullName evidence="3">Uncharacterized protein</fullName>
    </submittedName>
</protein>
<proteinExistence type="predicted"/>
<evidence type="ECO:0000313" key="3">
    <source>
        <dbReference type="EMBL" id="KAJ8026714.1"/>
    </source>
</evidence>
<keyword evidence="2" id="KW-0732">Signal</keyword>
<feature type="chain" id="PRO_5040484437" evidence="2">
    <location>
        <begin position="20"/>
        <end position="312"/>
    </location>
</feature>
<dbReference type="Proteomes" id="UP001152320">
    <property type="component" value="Chromosome 16"/>
</dbReference>
<feature type="signal peptide" evidence="2">
    <location>
        <begin position="1"/>
        <end position="19"/>
    </location>
</feature>
<comment type="caution">
    <text evidence="3">The sequence shown here is derived from an EMBL/GenBank/DDBJ whole genome shotgun (WGS) entry which is preliminary data.</text>
</comment>
<organism evidence="3 4">
    <name type="scientific">Holothuria leucospilota</name>
    <name type="common">Black long sea cucumber</name>
    <name type="synonym">Mertensiothuria leucospilota</name>
    <dbReference type="NCBI Taxonomy" id="206669"/>
    <lineage>
        <taxon>Eukaryota</taxon>
        <taxon>Metazoa</taxon>
        <taxon>Echinodermata</taxon>
        <taxon>Eleutherozoa</taxon>
        <taxon>Echinozoa</taxon>
        <taxon>Holothuroidea</taxon>
        <taxon>Aspidochirotacea</taxon>
        <taxon>Aspidochirotida</taxon>
        <taxon>Holothuriidae</taxon>
        <taxon>Holothuria</taxon>
    </lineage>
</organism>
<accession>A0A9Q0YTB2</accession>
<name>A0A9Q0YTB2_HOLLE</name>
<dbReference type="AlphaFoldDB" id="A0A9Q0YTB2"/>
<evidence type="ECO:0000313" key="4">
    <source>
        <dbReference type="Proteomes" id="UP001152320"/>
    </source>
</evidence>
<dbReference type="OrthoDB" id="10189224at2759"/>
<keyword evidence="4" id="KW-1185">Reference proteome</keyword>
<dbReference type="EMBL" id="JAIZAY010000016">
    <property type="protein sequence ID" value="KAJ8026714.1"/>
    <property type="molecule type" value="Genomic_DNA"/>
</dbReference>
<feature type="compositionally biased region" description="Low complexity" evidence="1">
    <location>
        <begin position="240"/>
        <end position="292"/>
    </location>
</feature>
<sequence length="312" mass="33870">MANLYHFTVGMSLVIFVTGQTPFTLNATTDQQMAASDNDLLFNITQLFANRTEPVLLDEEGLSSHLTSPIIQLTASQKQELAQNFGPLLSPMAMDAFTELLCPTTNDGRLILYVTLEQDGCLLQLITEIRFGGCRDRNPPGSCLDPRSAASLRCHCCVRYRTVVVLAVKVSSCSTGSCQLILVRILVPYCTCCQDPILNATSTDATELTTTPTKLATATTELTTTSTKLATATTELTTTPTKLTTATTELTKTPTHSTSTTPSYRTTQRSTNWPSQSTRRSTTSATSSAQSTVRHTTQRILTSKQTTNCICD</sequence>